<evidence type="ECO:0000256" key="6">
    <source>
        <dbReference type="PROSITE-ProRule" id="PRU00023"/>
    </source>
</evidence>
<sequence>MLSGINPSPSDEVNRQSSAIAKRREQLRRWDESETNRESSNVKISQRVKFQQAYVFLAACSSSDRDEVEKLLQRGVDINTSNIDGLTALHQACIDNNLLMVEYLLNRSADINCQDNEGWTPLHAASSCGNIDIVKYLLSRGATVDVCNNEGELPIDIAEGDDIIACLEEDMRRKGIDDEQARNIEHQLMLKHAQDWLNNNQKTNSKSLPETIVHARTGATALHVACAKGYLDVIDILLRAGANINSVDNDGWTPLHAAAHWDKHDIIKFLLERNADLDSKNFAGQTPLDVCDGVTYELLKELKEKRPPVKSPVNETPDNILAPWKRKPTSTRTVDEHKSILRTESHNENIETTNKTPPQSCLPSSSLPLSVNPTSVDENLPNCSPSIKEKLSSLQRSLHDLSNRYLKTNQEEPPNASTSNNNSTNNDLNKSNTSSYDQRTTKPSFDKLVSNSTTTSTTTTPTTTTSRPALLSTNKYSISNSQRTFTNPLQSLTANNNNINNDLSSRENSTGNIASSPTQSLDTKINRSSSETQPEVAPRRWGTTDRTVGDGTLTTPNNTGPYVRRRSGAGVNEPTPIPISTPTPTLTTPSVPVSVQASIPPPPPTTSTVVSVTTSLPSVTSTPTTNVTVTSSSNPLDDSTGGKRRSNVPPSRDEEAEAQRKHRSAQARRERRSTQSVTVEDIKAAEQQIKSQPNTTETSTSTITTVTIPQPVANIIETTSNVTLSNNKIGAPSTPSIVAEHDIETERLQRVIEEKKEKARRLSGNEDTIETTVDASSSCGSRRLRSRFTSADTDNIVPSITANDSLNLGVSGSLDSQQQQQQPRRRTNRVHNQRKNTGRIIWNDETKEVEIRDDTNDLVPKTSYQQASSEESHRSDDQKLQDNAQQHTTSNSGLLGSRGLISRFENTPSSALLTTKESLANLSPTSPPPTSTSSTTRNIRSQSQDPSRKTLTLTTSLPQSNPNTIMNGMATSTPFALKKDSKENTALSSTGISTTNNDTSAMKRLHDDSKRKMDELTQKVDRLERDIAERDQIIEKLKTSQYIESSLDKREKRAYERKISELEEELKKMDSIKADNTRLKEENAALIRVISKLSK</sequence>
<feature type="compositionally biased region" description="Polar residues" evidence="8">
    <location>
        <begin position="471"/>
        <end position="494"/>
    </location>
</feature>
<dbReference type="Pfam" id="PF12796">
    <property type="entry name" value="Ank_2"/>
    <property type="match status" value="2"/>
</dbReference>
<dbReference type="Gene3D" id="1.25.40.20">
    <property type="entry name" value="Ankyrin repeat-containing domain"/>
    <property type="match status" value="2"/>
</dbReference>
<name>A0A815C7L7_9BILA</name>
<keyword evidence="2" id="KW-0217">Developmental protein</keyword>
<dbReference type="GO" id="GO:0019208">
    <property type="term" value="F:phosphatase regulator activity"/>
    <property type="evidence" value="ECO:0007669"/>
    <property type="project" value="TreeGrafter"/>
</dbReference>
<organism evidence="10 11">
    <name type="scientific">Adineta steineri</name>
    <dbReference type="NCBI Taxonomy" id="433720"/>
    <lineage>
        <taxon>Eukaryota</taxon>
        <taxon>Metazoa</taxon>
        <taxon>Spiralia</taxon>
        <taxon>Gnathifera</taxon>
        <taxon>Rotifera</taxon>
        <taxon>Eurotatoria</taxon>
        <taxon>Bdelloidea</taxon>
        <taxon>Adinetida</taxon>
        <taxon>Adinetidae</taxon>
        <taxon>Adineta</taxon>
    </lineage>
</organism>
<feature type="repeat" description="ANK" evidence="6">
    <location>
        <begin position="217"/>
        <end position="249"/>
    </location>
</feature>
<comment type="similarity">
    <text evidence="5">Belongs to the NRARP family.</text>
</comment>
<dbReference type="InterPro" id="IPR002110">
    <property type="entry name" value="Ankyrin_rpt"/>
</dbReference>
<evidence type="ECO:0000313" key="11">
    <source>
        <dbReference type="Proteomes" id="UP000663845"/>
    </source>
</evidence>
<feature type="compositionally biased region" description="Basic and acidic residues" evidence="8">
    <location>
        <begin position="22"/>
        <end position="37"/>
    </location>
</feature>
<evidence type="ECO:0000256" key="3">
    <source>
        <dbReference type="ARBA" id="ARBA00022737"/>
    </source>
</evidence>
<reference evidence="10" key="1">
    <citation type="submission" date="2021-02" db="EMBL/GenBank/DDBJ databases">
        <authorList>
            <person name="Nowell W R."/>
        </authorList>
    </citation>
    <scope>NUCLEOTIDE SEQUENCE</scope>
</reference>
<evidence type="ECO:0000256" key="2">
    <source>
        <dbReference type="ARBA" id="ARBA00022473"/>
    </source>
</evidence>
<evidence type="ECO:0000313" key="10">
    <source>
        <dbReference type="EMBL" id="CAF1280149.1"/>
    </source>
</evidence>
<feature type="compositionally biased region" description="Polar residues" evidence="8">
    <location>
        <begin position="1"/>
        <end position="19"/>
    </location>
</feature>
<feature type="region of interest" description="Disordered" evidence="8">
    <location>
        <begin position="762"/>
        <end position="781"/>
    </location>
</feature>
<feature type="compositionally biased region" description="Low complexity" evidence="8">
    <location>
        <begin position="452"/>
        <end position="466"/>
    </location>
</feature>
<dbReference type="SUPFAM" id="SSF48403">
    <property type="entry name" value="Ankyrin repeat"/>
    <property type="match status" value="1"/>
</dbReference>
<feature type="repeat" description="ANK" evidence="6">
    <location>
        <begin position="84"/>
        <end position="116"/>
    </location>
</feature>
<feature type="region of interest" description="Disordered" evidence="8">
    <location>
        <begin position="306"/>
        <end position="384"/>
    </location>
</feature>
<feature type="compositionally biased region" description="Basic residues" evidence="8">
    <location>
        <begin position="823"/>
        <end position="837"/>
    </location>
</feature>
<feature type="region of interest" description="Disordered" evidence="8">
    <location>
        <begin position="916"/>
        <end position="970"/>
    </location>
</feature>
<dbReference type="GO" id="GO:0004857">
    <property type="term" value="F:enzyme inhibitor activity"/>
    <property type="evidence" value="ECO:0007669"/>
    <property type="project" value="TreeGrafter"/>
</dbReference>
<dbReference type="PROSITE" id="PS50088">
    <property type="entry name" value="ANK_REPEAT"/>
    <property type="match status" value="4"/>
</dbReference>
<dbReference type="InterPro" id="IPR051226">
    <property type="entry name" value="PP1_Regulatory_Subunit"/>
</dbReference>
<dbReference type="InterPro" id="IPR031775">
    <property type="entry name" value="PRKG1_interact"/>
</dbReference>
<dbReference type="Proteomes" id="UP000663845">
    <property type="component" value="Unassembled WGS sequence"/>
</dbReference>
<feature type="compositionally biased region" description="Low complexity" evidence="8">
    <location>
        <begin position="582"/>
        <end position="598"/>
    </location>
</feature>
<comment type="caution">
    <text evidence="10">The sequence shown here is derived from an EMBL/GenBank/DDBJ whole genome shotgun (WGS) entry which is preliminary data.</text>
</comment>
<keyword evidence="4" id="KW-0206">Cytoskeleton</keyword>
<feature type="compositionally biased region" description="Polar residues" evidence="8">
    <location>
        <begin position="881"/>
        <end position="894"/>
    </location>
</feature>
<proteinExistence type="inferred from homology"/>
<keyword evidence="6" id="KW-0040">ANK repeat</keyword>
<evidence type="ECO:0000256" key="7">
    <source>
        <dbReference type="SAM" id="Coils"/>
    </source>
</evidence>
<feature type="compositionally biased region" description="Basic residues" evidence="8">
    <location>
        <begin position="660"/>
        <end position="671"/>
    </location>
</feature>
<dbReference type="GO" id="GO:0005737">
    <property type="term" value="C:cytoplasm"/>
    <property type="evidence" value="ECO:0007669"/>
    <property type="project" value="TreeGrafter"/>
</dbReference>
<comment type="subcellular location">
    <subcellularLocation>
        <location evidence="1">Cytoplasm</location>
        <location evidence="1">Cytoskeleton</location>
    </subcellularLocation>
</comment>
<feature type="compositionally biased region" description="Basic and acidic residues" evidence="8">
    <location>
        <begin position="333"/>
        <end position="349"/>
    </location>
</feature>
<feature type="coiled-coil region" evidence="7">
    <location>
        <begin position="1006"/>
        <end position="1089"/>
    </location>
</feature>
<dbReference type="PROSITE" id="PS50297">
    <property type="entry name" value="ANK_REP_REGION"/>
    <property type="match status" value="4"/>
</dbReference>
<dbReference type="PANTHER" id="PTHR24179">
    <property type="entry name" value="PROTEIN PHOSPHATASE 1 REGULATORY SUBUNIT 12"/>
    <property type="match status" value="1"/>
</dbReference>
<feature type="repeat" description="ANK" evidence="6">
    <location>
        <begin position="117"/>
        <end position="149"/>
    </location>
</feature>
<dbReference type="GO" id="GO:0005856">
    <property type="term" value="C:cytoskeleton"/>
    <property type="evidence" value="ECO:0007669"/>
    <property type="project" value="UniProtKB-SubCell"/>
</dbReference>
<feature type="domain" description="cGMP-dependent protein kinase interacting" evidence="9">
    <location>
        <begin position="1003"/>
        <end position="1095"/>
    </location>
</feature>
<feature type="compositionally biased region" description="Low complexity" evidence="8">
    <location>
        <begin position="606"/>
        <end position="633"/>
    </location>
</feature>
<feature type="compositionally biased region" description="Polar residues" evidence="8">
    <location>
        <begin position="807"/>
        <end position="816"/>
    </location>
</feature>
<feature type="repeat" description="ANK" evidence="6">
    <location>
        <begin position="250"/>
        <end position="282"/>
    </location>
</feature>
<dbReference type="Pfam" id="PF15898">
    <property type="entry name" value="PRKG1_interact"/>
    <property type="match status" value="1"/>
</dbReference>
<feature type="compositionally biased region" description="Polar residues" evidence="8">
    <location>
        <begin position="984"/>
        <end position="999"/>
    </location>
</feature>
<protein>
    <recommendedName>
        <fullName evidence="9">cGMP-dependent protein kinase interacting domain-containing protein</fullName>
    </recommendedName>
</protein>
<dbReference type="AlphaFoldDB" id="A0A815C7L7"/>
<feature type="region of interest" description="Disordered" evidence="8">
    <location>
        <begin position="1"/>
        <end position="42"/>
    </location>
</feature>
<keyword evidence="3" id="KW-0677">Repeat</keyword>
<feature type="compositionally biased region" description="Polar residues" evidence="8">
    <location>
        <begin position="502"/>
        <end position="533"/>
    </location>
</feature>
<evidence type="ECO:0000256" key="4">
    <source>
        <dbReference type="ARBA" id="ARBA00023212"/>
    </source>
</evidence>
<feature type="compositionally biased region" description="Low complexity" evidence="8">
    <location>
        <begin position="357"/>
        <end position="375"/>
    </location>
</feature>
<dbReference type="FunFam" id="1.25.40.20:FF:000007">
    <property type="entry name" value="Phosphatase 1 regulatory subunit 12A"/>
    <property type="match status" value="1"/>
</dbReference>
<evidence type="ECO:0000256" key="8">
    <source>
        <dbReference type="SAM" id="MobiDB-lite"/>
    </source>
</evidence>
<dbReference type="InterPro" id="IPR036770">
    <property type="entry name" value="Ankyrin_rpt-contain_sf"/>
</dbReference>
<gene>
    <name evidence="10" type="ORF">JYZ213_LOCUS31186</name>
</gene>
<dbReference type="Gene3D" id="6.10.140.390">
    <property type="match status" value="1"/>
</dbReference>
<feature type="region of interest" description="Disordered" evidence="8">
    <location>
        <begin position="807"/>
        <end position="899"/>
    </location>
</feature>
<dbReference type="PANTHER" id="PTHR24179:SF21">
    <property type="entry name" value="MYOSIN BINDING SUBUNIT, ISOFORM O"/>
    <property type="match status" value="1"/>
</dbReference>
<evidence type="ECO:0000256" key="5">
    <source>
        <dbReference type="ARBA" id="ARBA00038386"/>
    </source>
</evidence>
<feature type="region of interest" description="Disordered" evidence="8">
    <location>
        <begin position="980"/>
        <end position="999"/>
    </location>
</feature>
<feature type="region of interest" description="Disordered" evidence="8">
    <location>
        <begin position="408"/>
        <end position="701"/>
    </location>
</feature>
<feature type="compositionally biased region" description="Polar residues" evidence="8">
    <location>
        <begin position="937"/>
        <end position="970"/>
    </location>
</feature>
<feature type="compositionally biased region" description="Low complexity" evidence="8">
    <location>
        <begin position="415"/>
        <end position="435"/>
    </location>
</feature>
<keyword evidence="4" id="KW-0963">Cytoplasm</keyword>
<feature type="compositionally biased region" description="Basic and acidic residues" evidence="8">
    <location>
        <begin position="842"/>
        <end position="855"/>
    </location>
</feature>
<dbReference type="PRINTS" id="PR01415">
    <property type="entry name" value="ANKYRIN"/>
</dbReference>
<feature type="compositionally biased region" description="Basic and acidic residues" evidence="8">
    <location>
        <begin position="870"/>
        <end position="880"/>
    </location>
</feature>
<dbReference type="SMART" id="SM00248">
    <property type="entry name" value="ANK"/>
    <property type="match status" value="5"/>
</dbReference>
<keyword evidence="7" id="KW-0175">Coiled coil</keyword>
<dbReference type="CDD" id="cd21930">
    <property type="entry name" value="IPD_PPP1R12"/>
    <property type="match status" value="1"/>
</dbReference>
<evidence type="ECO:0000259" key="9">
    <source>
        <dbReference type="Pfam" id="PF15898"/>
    </source>
</evidence>
<evidence type="ECO:0000256" key="1">
    <source>
        <dbReference type="ARBA" id="ARBA00004245"/>
    </source>
</evidence>
<dbReference type="EMBL" id="CAJNOG010000519">
    <property type="protein sequence ID" value="CAF1280149.1"/>
    <property type="molecule type" value="Genomic_DNA"/>
</dbReference>
<accession>A0A815C7L7</accession>
<dbReference type="GO" id="GO:0019901">
    <property type="term" value="F:protein kinase binding"/>
    <property type="evidence" value="ECO:0007669"/>
    <property type="project" value="InterPro"/>
</dbReference>